<dbReference type="SUPFAM" id="SSF54236">
    <property type="entry name" value="Ubiquitin-like"/>
    <property type="match status" value="1"/>
</dbReference>
<dbReference type="InterPro" id="IPR022617">
    <property type="entry name" value="Rad60/SUMO-like_dom"/>
</dbReference>
<keyword evidence="4" id="KW-1185">Reference proteome</keyword>
<dbReference type="Pfam" id="PF11976">
    <property type="entry name" value="Rad60-SLD"/>
    <property type="match status" value="1"/>
</dbReference>
<reference evidence="3 4" key="1">
    <citation type="submission" date="2016-03" db="EMBL/GenBank/DDBJ databases">
        <title>How can Kluyveromyces marxianus grow so fast - potential evolutionary course in Saccharomyces Complex revealed by comparative genomics.</title>
        <authorList>
            <person name="Mo W."/>
            <person name="Lu W."/>
            <person name="Yang X."/>
            <person name="Qi J."/>
            <person name="Lv H."/>
        </authorList>
    </citation>
    <scope>NUCLEOTIDE SEQUENCE [LARGE SCALE GENOMIC DNA]</scope>
    <source>
        <strain evidence="3 4">FIM1</strain>
    </source>
</reference>
<accession>A0ABX6F027</accession>
<dbReference type="Gene3D" id="3.10.20.90">
    <property type="entry name" value="Phosphatidylinositol 3-kinase Catalytic Subunit, Chain A, domain 1"/>
    <property type="match status" value="1"/>
</dbReference>
<feature type="domain" description="Rad60/SUMO-like" evidence="2">
    <location>
        <begin position="320"/>
        <end position="391"/>
    </location>
</feature>
<evidence type="ECO:0000313" key="3">
    <source>
        <dbReference type="EMBL" id="QGN17975.1"/>
    </source>
</evidence>
<evidence type="ECO:0000259" key="2">
    <source>
        <dbReference type="Pfam" id="PF11976"/>
    </source>
</evidence>
<evidence type="ECO:0000256" key="1">
    <source>
        <dbReference type="SAM" id="MobiDB-lite"/>
    </source>
</evidence>
<sequence length="392" mass="45040">MSDSDSDDFFYNQDLSEEEDELEIADDTNVVNTSTLKLSTPLIANKKRAYNDENLKNSSVKTQKTEAETENAIDKIDSQDDSDSIVLLSDESPSSDSYVSEQEILPAKSTREKKPITINTHDETFDFLNEITKDAKRFDALRKNDPRTRRIYNINFVSTLEGTQNKRVNVKVTGNKSFESILPITIKSFIKSYKVPRSLQMFYKPADLVLFRAGIEVLPFSNCDSLQIPSNSIREEAEVDLIIVHASEAQNYKNEYKRIRDSRLHSFDDENESKDENPDSKNDDKFKLFEKELENAPKLEMSPDEVIEIAEMDSEEENIIRLVLIDKKNKRTSIPVHPSMTFRDIAEKYKQISKLSSDTVVKLTFENTDMEPSETVESQDLEEDDILEIKII</sequence>
<feature type="region of interest" description="Disordered" evidence="1">
    <location>
        <begin position="1"/>
        <end position="22"/>
    </location>
</feature>
<dbReference type="CDD" id="cd17080">
    <property type="entry name" value="Ubl_SLD2_Esc2_like"/>
    <property type="match status" value="1"/>
</dbReference>
<protein>
    <submittedName>
        <fullName evidence="3">Protein ESC2</fullName>
    </submittedName>
</protein>
<organism evidence="3 4">
    <name type="scientific">Kluyveromyces marxianus</name>
    <name type="common">Yeast</name>
    <name type="synonym">Candida kefyr</name>
    <dbReference type="NCBI Taxonomy" id="4911"/>
    <lineage>
        <taxon>Eukaryota</taxon>
        <taxon>Fungi</taxon>
        <taxon>Dikarya</taxon>
        <taxon>Ascomycota</taxon>
        <taxon>Saccharomycotina</taxon>
        <taxon>Saccharomycetes</taxon>
        <taxon>Saccharomycetales</taxon>
        <taxon>Saccharomycetaceae</taxon>
        <taxon>Kluyveromyces</taxon>
    </lineage>
</organism>
<name>A0ABX6F027_KLUMA</name>
<gene>
    <name evidence="3" type="primary">ESC2</name>
    <name evidence="3" type="ORF">FIM1_5184</name>
</gene>
<dbReference type="EMBL" id="CP015060">
    <property type="protein sequence ID" value="QGN17975.1"/>
    <property type="molecule type" value="Genomic_DNA"/>
</dbReference>
<proteinExistence type="predicted"/>
<dbReference type="InterPro" id="IPR029071">
    <property type="entry name" value="Ubiquitin-like_domsf"/>
</dbReference>
<evidence type="ECO:0000313" key="4">
    <source>
        <dbReference type="Proteomes" id="UP000422736"/>
    </source>
</evidence>
<dbReference type="Proteomes" id="UP000422736">
    <property type="component" value="Chromosome 8"/>
</dbReference>